<evidence type="ECO:0000313" key="4">
    <source>
        <dbReference type="Proteomes" id="UP000234545"/>
    </source>
</evidence>
<reference evidence="3 4" key="1">
    <citation type="submission" date="2017-12" db="EMBL/GenBank/DDBJ databases">
        <title>Phylogenetic diversity of female urinary microbiome.</title>
        <authorList>
            <person name="Thomas-White K."/>
            <person name="Wolfe A.J."/>
        </authorList>
    </citation>
    <scope>NUCLEOTIDE SEQUENCE [LARGE SCALE GENOMIC DNA]</scope>
    <source>
        <strain evidence="3 4">UMB0250</strain>
    </source>
</reference>
<name>A0A2I1I3W6_9ACTO</name>
<keyword evidence="1" id="KW-0680">Restriction system</keyword>
<gene>
    <name evidence="3" type="ORF">CYJ25_07820</name>
</gene>
<dbReference type="Gene3D" id="1.10.287.1120">
    <property type="entry name" value="Bipartite methylase S protein"/>
    <property type="match status" value="1"/>
</dbReference>
<dbReference type="InterPro" id="IPR051212">
    <property type="entry name" value="Type-I_RE_S_subunit"/>
</dbReference>
<organism evidence="3 4">
    <name type="scientific">Schaalia turicensis</name>
    <dbReference type="NCBI Taxonomy" id="131111"/>
    <lineage>
        <taxon>Bacteria</taxon>
        <taxon>Bacillati</taxon>
        <taxon>Actinomycetota</taxon>
        <taxon>Actinomycetes</taxon>
        <taxon>Actinomycetales</taxon>
        <taxon>Actinomycetaceae</taxon>
        <taxon>Schaalia</taxon>
    </lineage>
</organism>
<accession>A0A2I1I3W6</accession>
<dbReference type="OrthoDB" id="3197085at2"/>
<evidence type="ECO:0000256" key="2">
    <source>
        <dbReference type="ARBA" id="ARBA00023125"/>
    </source>
</evidence>
<dbReference type="PANTHER" id="PTHR43140:SF1">
    <property type="entry name" value="TYPE I RESTRICTION ENZYME ECOKI SPECIFICITY SUBUNIT"/>
    <property type="match status" value="1"/>
</dbReference>
<comment type="caution">
    <text evidence="3">The sequence shown here is derived from an EMBL/GenBank/DDBJ whole genome shotgun (WGS) entry which is preliminary data.</text>
</comment>
<dbReference type="SUPFAM" id="SSF116734">
    <property type="entry name" value="DNA methylase specificity domain"/>
    <property type="match status" value="2"/>
</dbReference>
<dbReference type="GO" id="GO:0003677">
    <property type="term" value="F:DNA binding"/>
    <property type="evidence" value="ECO:0007669"/>
    <property type="project" value="UniProtKB-KW"/>
</dbReference>
<evidence type="ECO:0000256" key="1">
    <source>
        <dbReference type="ARBA" id="ARBA00022747"/>
    </source>
</evidence>
<proteinExistence type="predicted"/>
<dbReference type="PANTHER" id="PTHR43140">
    <property type="entry name" value="TYPE-1 RESTRICTION ENZYME ECOKI SPECIFICITY PROTEIN"/>
    <property type="match status" value="1"/>
</dbReference>
<dbReference type="RefSeq" id="WP_101628597.1">
    <property type="nucleotide sequence ID" value="NZ_PKKJ01000014.1"/>
</dbReference>
<dbReference type="EMBL" id="PKKJ01000014">
    <property type="protein sequence ID" value="PKY65791.1"/>
    <property type="molecule type" value="Genomic_DNA"/>
</dbReference>
<dbReference type="InterPro" id="IPR044946">
    <property type="entry name" value="Restrct_endonuc_typeI_TRD_sf"/>
</dbReference>
<evidence type="ECO:0000313" key="3">
    <source>
        <dbReference type="EMBL" id="PKY65791.1"/>
    </source>
</evidence>
<evidence type="ECO:0008006" key="5">
    <source>
        <dbReference type="Google" id="ProtNLM"/>
    </source>
</evidence>
<dbReference type="GO" id="GO:0009307">
    <property type="term" value="P:DNA restriction-modification system"/>
    <property type="evidence" value="ECO:0007669"/>
    <property type="project" value="UniProtKB-KW"/>
</dbReference>
<dbReference type="AlphaFoldDB" id="A0A2I1I3W6"/>
<dbReference type="Proteomes" id="UP000234545">
    <property type="component" value="Unassembled WGS sequence"/>
</dbReference>
<keyword evidence="2" id="KW-0238">DNA-binding</keyword>
<sequence>MRGQLDEWIDDLPEDWDAVKTKSLFKILKRQVPHDGQAILSITQSGIRPKNISENEGQMAGNYDGYQEVFIGDFAMNSMDLLTGWVDQSRYDGLTSPDYRVFVTTDLTRVYGRFYSYVFQTLYSRHIYYKYGQGVSNMGRWRLPAQTFLNFPLPNPTFVEQRAIVSFLDAKTAEIDGIINKLQREVQLLEQYRRELIARTVTRGLNPDVPMRDSGVEWIGKGPTSWTLYSAKALFQRRKEFERPADIHLTPSQLYGVLPQEEFINKSGTKPTLKLSEAGKMRHVEPGDFIIHLRSFQGGLELSELAGKVSAAYTVLSPRDSGLVDSGYFKWLFKSDPFIRSLASLTNQLRDGQSINFTTFSRTSYYIPSIDIQRLIAAFLDRKTLEIDSAITGIKRQIELLGKYRKQIINDAVTGKVRVGEMA</sequence>
<protein>
    <recommendedName>
        <fullName evidence="5">Restriction endonuclease subunit S</fullName>
    </recommendedName>
</protein>
<dbReference type="Gene3D" id="3.90.220.20">
    <property type="entry name" value="DNA methylase specificity domains"/>
    <property type="match status" value="2"/>
</dbReference>